<feature type="non-terminal residue" evidence="1">
    <location>
        <position position="1"/>
    </location>
</feature>
<evidence type="ECO:0008006" key="3">
    <source>
        <dbReference type="Google" id="ProtNLM"/>
    </source>
</evidence>
<protein>
    <recommendedName>
        <fullName evidence="3">HAT C-terminal dimerisation domain-containing protein</fullName>
    </recommendedName>
</protein>
<evidence type="ECO:0000313" key="2">
    <source>
        <dbReference type="Proteomes" id="UP000278907"/>
    </source>
</evidence>
<name>A0ABX9Q1D1_9BACT</name>
<sequence length="63" mass="7121">PVERVRFVFKLPLKVVVLACDRWKASQSLIKLTACLRHLLIADFQNLNLVSCGDELVNQVNAD</sequence>
<keyword evidence="2" id="KW-1185">Reference proteome</keyword>
<comment type="caution">
    <text evidence="1">The sequence shown here is derived from an EMBL/GenBank/DDBJ whole genome shotgun (WGS) entry which is preliminary data.</text>
</comment>
<evidence type="ECO:0000313" key="1">
    <source>
        <dbReference type="EMBL" id="RKH75079.1"/>
    </source>
</evidence>
<organism evidence="1 2">
    <name type="scientific">Corallococcus praedator</name>
    <dbReference type="NCBI Taxonomy" id="2316724"/>
    <lineage>
        <taxon>Bacteria</taxon>
        <taxon>Pseudomonadati</taxon>
        <taxon>Myxococcota</taxon>
        <taxon>Myxococcia</taxon>
        <taxon>Myxococcales</taxon>
        <taxon>Cystobacterineae</taxon>
        <taxon>Myxococcaceae</taxon>
        <taxon>Corallococcus</taxon>
    </lineage>
</organism>
<accession>A0ABX9Q1D1</accession>
<dbReference type="Proteomes" id="UP000278907">
    <property type="component" value="Unassembled WGS sequence"/>
</dbReference>
<proteinExistence type="predicted"/>
<dbReference type="EMBL" id="RAWI01001450">
    <property type="protein sequence ID" value="RKH75079.1"/>
    <property type="molecule type" value="Genomic_DNA"/>
</dbReference>
<reference evidence="1 2" key="1">
    <citation type="submission" date="2018-09" db="EMBL/GenBank/DDBJ databases">
        <authorList>
            <person name="Livingstone P.G."/>
            <person name="Whitworth D.E."/>
        </authorList>
    </citation>
    <scope>NUCLEOTIDE SEQUENCE [LARGE SCALE GENOMIC DNA]</scope>
    <source>
        <strain evidence="1 2">CA031B</strain>
    </source>
</reference>
<gene>
    <name evidence="1" type="ORF">D7Y13_44875</name>
</gene>